<evidence type="ECO:0000313" key="1">
    <source>
        <dbReference type="EMBL" id="MEU3788015.1"/>
    </source>
</evidence>
<gene>
    <name evidence="1" type="ORF">AB0E89_47250</name>
</gene>
<protein>
    <submittedName>
        <fullName evidence="1">Uncharacterized protein</fullName>
    </submittedName>
</protein>
<dbReference type="RefSeq" id="WP_361710681.1">
    <property type="nucleotide sequence ID" value="NZ_JBEZVE010000066.1"/>
</dbReference>
<sequence>MTAILAAFVNQLLDQSQDPAEIPKIEPSASIGWLVPLASWILSVFDTGSYRADGSFLAHCYVHLPLSLPDGPTAYLRVTAKSGMEPWPVLATSVVLTIAGSLELEMYQEVTDSLAQQPHYARVCGPEEVFAIHADTLCATRSSADALHLLVMAPSAKPGGSPLNPDEYTKAAHRAREILESVSLTATAGGHR</sequence>
<evidence type="ECO:0000313" key="2">
    <source>
        <dbReference type="Proteomes" id="UP001550739"/>
    </source>
</evidence>
<keyword evidence="2" id="KW-1185">Reference proteome</keyword>
<comment type="caution">
    <text evidence="1">The sequence shown here is derived from an EMBL/GenBank/DDBJ whole genome shotgun (WGS) entry which is preliminary data.</text>
</comment>
<dbReference type="Proteomes" id="UP001550739">
    <property type="component" value="Unassembled WGS sequence"/>
</dbReference>
<dbReference type="EMBL" id="JBEZVE010000066">
    <property type="protein sequence ID" value="MEU3788015.1"/>
    <property type="molecule type" value="Genomic_DNA"/>
</dbReference>
<accession>A0ABV3A022</accession>
<reference evidence="1 2" key="1">
    <citation type="submission" date="2024-06" db="EMBL/GenBank/DDBJ databases">
        <title>The Natural Products Discovery Center: Release of the First 8490 Sequenced Strains for Exploring Actinobacteria Biosynthetic Diversity.</title>
        <authorList>
            <person name="Kalkreuter E."/>
            <person name="Kautsar S.A."/>
            <person name="Yang D."/>
            <person name="Bader C.D."/>
            <person name="Teijaro C.N."/>
            <person name="Fluegel L."/>
            <person name="Davis C.M."/>
            <person name="Simpson J.R."/>
            <person name="Lauterbach L."/>
            <person name="Steele A.D."/>
            <person name="Gui C."/>
            <person name="Meng S."/>
            <person name="Li G."/>
            <person name="Viehrig K."/>
            <person name="Ye F."/>
            <person name="Su P."/>
            <person name="Kiefer A.F."/>
            <person name="Nichols A."/>
            <person name="Cepeda A.J."/>
            <person name="Yan W."/>
            <person name="Fan B."/>
            <person name="Jiang Y."/>
            <person name="Adhikari A."/>
            <person name="Zheng C.-J."/>
            <person name="Schuster L."/>
            <person name="Cowan T.M."/>
            <person name="Smanski M.J."/>
            <person name="Chevrette M.G."/>
            <person name="De Carvalho L.P.S."/>
            <person name="Shen B."/>
        </authorList>
    </citation>
    <scope>NUCLEOTIDE SEQUENCE [LARGE SCALE GENOMIC DNA]</scope>
    <source>
        <strain evidence="1 2">NPDC033843</strain>
    </source>
</reference>
<proteinExistence type="predicted"/>
<organism evidence="1 2">
    <name type="scientific">Streptomyces sp. 900129855</name>
    <dbReference type="NCBI Taxonomy" id="3155129"/>
    <lineage>
        <taxon>Bacteria</taxon>
        <taxon>Bacillati</taxon>
        <taxon>Actinomycetota</taxon>
        <taxon>Actinomycetes</taxon>
        <taxon>Kitasatosporales</taxon>
        <taxon>Streptomycetaceae</taxon>
        <taxon>Streptomyces</taxon>
    </lineage>
</organism>
<name>A0ABV3A022_9ACTN</name>